<keyword evidence="1" id="KW-0732">Signal</keyword>
<dbReference type="HOGENOM" id="CLU_1239428_0_0_10"/>
<dbReference type="EMBL" id="CP002831">
    <property type="protein sequence ID" value="AFC22902.1"/>
    <property type="molecule type" value="Genomic_DNA"/>
</dbReference>
<accession>H6L530</accession>
<proteinExistence type="predicted"/>
<dbReference type="STRING" id="984262.SGRA_0158"/>
<dbReference type="PROSITE" id="PS51257">
    <property type="entry name" value="PROKAR_LIPOPROTEIN"/>
    <property type="match status" value="1"/>
</dbReference>
<protein>
    <recommendedName>
        <fullName evidence="4">Lipoprotein</fullName>
    </recommendedName>
</protein>
<evidence type="ECO:0000313" key="2">
    <source>
        <dbReference type="EMBL" id="AFC22902.1"/>
    </source>
</evidence>
<name>H6L530_SAPGL</name>
<gene>
    <name evidence="2" type="ordered locus">SGRA_0158</name>
</gene>
<sequence length="223" mass="26114">MKFVFCLFLPLILLLACVAEVSEKSEEKPGQEDSVRQLEQLNKLEGYYRMSCKMLLHLGLQGVDCDTFSNLNEQNYWVLNVLNSEYSPHHSYKLLAQFRKDTFFYTKIEYDLYRACFSGLQLAGKDYDSLYSWASDEYEGAKDYLIVYSVKDSFFIPPDHFKRFMNAQFWELASVQEEPLRRPFWEIIGIDKNNKKHLHTIYAGAELASCVEIIIKESSLPFD</sequence>
<evidence type="ECO:0000313" key="3">
    <source>
        <dbReference type="Proteomes" id="UP000007519"/>
    </source>
</evidence>
<feature type="signal peptide" evidence="1">
    <location>
        <begin position="1"/>
        <end position="21"/>
    </location>
</feature>
<dbReference type="KEGG" id="sgn:SGRA_0158"/>
<evidence type="ECO:0000256" key="1">
    <source>
        <dbReference type="SAM" id="SignalP"/>
    </source>
</evidence>
<organism evidence="2 3">
    <name type="scientific">Saprospira grandis (strain Lewin)</name>
    <dbReference type="NCBI Taxonomy" id="984262"/>
    <lineage>
        <taxon>Bacteria</taxon>
        <taxon>Pseudomonadati</taxon>
        <taxon>Bacteroidota</taxon>
        <taxon>Saprospiria</taxon>
        <taxon>Saprospirales</taxon>
        <taxon>Saprospiraceae</taxon>
        <taxon>Saprospira</taxon>
    </lineage>
</organism>
<dbReference type="AlphaFoldDB" id="H6L530"/>
<keyword evidence="3" id="KW-1185">Reference proteome</keyword>
<feature type="chain" id="PRO_5003604857" description="Lipoprotein" evidence="1">
    <location>
        <begin position="22"/>
        <end position="223"/>
    </location>
</feature>
<evidence type="ECO:0008006" key="4">
    <source>
        <dbReference type="Google" id="ProtNLM"/>
    </source>
</evidence>
<reference evidence="2 3" key="1">
    <citation type="journal article" date="2012" name="Stand. Genomic Sci.">
        <title>Complete genome sequencing and analysis of Saprospira grandis str. Lewin, a predatory marine bacterium.</title>
        <authorList>
            <person name="Saw J.H."/>
            <person name="Yuryev A."/>
            <person name="Kanbe M."/>
            <person name="Hou S."/>
            <person name="Young A.G."/>
            <person name="Aizawa S."/>
            <person name="Alam M."/>
        </authorList>
    </citation>
    <scope>NUCLEOTIDE SEQUENCE [LARGE SCALE GENOMIC DNA]</scope>
    <source>
        <strain evidence="2 3">Lewin</strain>
    </source>
</reference>
<dbReference type="OrthoDB" id="9819881at2"/>
<dbReference type="Proteomes" id="UP000007519">
    <property type="component" value="Chromosome"/>
</dbReference>